<feature type="domain" description="DUF7704" evidence="2">
    <location>
        <begin position="19"/>
        <end position="158"/>
    </location>
</feature>
<proteinExistence type="predicted"/>
<keyword evidence="1" id="KW-1133">Transmembrane helix</keyword>
<protein>
    <recommendedName>
        <fullName evidence="2">DUF7704 domain-containing protein</fullName>
    </recommendedName>
</protein>
<dbReference type="PANTHER" id="PTHR37019:SF1">
    <property type="entry name" value="EXPERA DOMAIN-CONTAINING PROTEIN"/>
    <property type="match status" value="1"/>
</dbReference>
<dbReference type="GeneID" id="41974478"/>
<feature type="transmembrane region" description="Helical" evidence="1">
    <location>
        <begin position="142"/>
        <end position="161"/>
    </location>
</feature>
<evidence type="ECO:0000256" key="1">
    <source>
        <dbReference type="SAM" id="Phobius"/>
    </source>
</evidence>
<dbReference type="InParanoid" id="A0A507B0Z9"/>
<dbReference type="OrthoDB" id="5313995at2759"/>
<dbReference type="PANTHER" id="PTHR37019">
    <property type="entry name" value="CHROMOSOME 1, WHOLE GENOME SHOTGUN SEQUENCE"/>
    <property type="match status" value="1"/>
</dbReference>
<comment type="caution">
    <text evidence="3">The sequence shown here is derived from an EMBL/GenBank/DDBJ whole genome shotgun (WGS) entry which is preliminary data.</text>
</comment>
<dbReference type="Pfam" id="PF24803">
    <property type="entry name" value="DUF7704"/>
    <property type="match status" value="1"/>
</dbReference>
<sequence length="173" mass="18615">MADSRKPQAALRSAAVGLRLPLPYRLFFLLVEPCSALAGTYYAHFAQRTYLELTDAASLPVDAVIPRGGSIVLDQLANLYLFFALAEALVLRSTADLRVWRALLLCMLVADAGHLYSVRAAGAPEIYWSVGRWNAIDWGNIPFVYLGASMRIAFLAGVGLGGGTEAAGQKRAA</sequence>
<organism evidence="3 4">
    <name type="scientific">Thyridium curvatum</name>
    <dbReference type="NCBI Taxonomy" id="1093900"/>
    <lineage>
        <taxon>Eukaryota</taxon>
        <taxon>Fungi</taxon>
        <taxon>Dikarya</taxon>
        <taxon>Ascomycota</taxon>
        <taxon>Pezizomycotina</taxon>
        <taxon>Sordariomycetes</taxon>
        <taxon>Sordariomycetidae</taxon>
        <taxon>Thyridiales</taxon>
        <taxon>Thyridiaceae</taxon>
        <taxon>Thyridium</taxon>
    </lineage>
</organism>
<evidence type="ECO:0000313" key="4">
    <source>
        <dbReference type="Proteomes" id="UP000319257"/>
    </source>
</evidence>
<dbReference type="RefSeq" id="XP_030994095.1">
    <property type="nucleotide sequence ID" value="XM_031141730.1"/>
</dbReference>
<dbReference type="Proteomes" id="UP000319257">
    <property type="component" value="Unassembled WGS sequence"/>
</dbReference>
<accession>A0A507B0Z9</accession>
<dbReference type="AlphaFoldDB" id="A0A507B0Z9"/>
<reference evidence="3 4" key="1">
    <citation type="submission" date="2019-06" db="EMBL/GenBank/DDBJ databases">
        <title>Draft genome sequence of the filamentous fungus Phialemoniopsis curvata isolated from diesel fuel.</title>
        <authorList>
            <person name="Varaljay V.A."/>
            <person name="Lyon W.J."/>
            <person name="Crouch A.L."/>
            <person name="Drake C.E."/>
            <person name="Hollomon J.M."/>
            <person name="Nadeau L.J."/>
            <person name="Nunn H.S."/>
            <person name="Stevenson B.S."/>
            <person name="Bojanowski C.L."/>
            <person name="Crookes-Goodson W.J."/>
        </authorList>
    </citation>
    <scope>NUCLEOTIDE SEQUENCE [LARGE SCALE GENOMIC DNA]</scope>
    <source>
        <strain evidence="3 4">D216</strain>
    </source>
</reference>
<evidence type="ECO:0000313" key="3">
    <source>
        <dbReference type="EMBL" id="TPX12384.1"/>
    </source>
</evidence>
<keyword evidence="1" id="KW-0472">Membrane</keyword>
<gene>
    <name evidence="3" type="ORF">E0L32_007031</name>
</gene>
<dbReference type="InterPro" id="IPR056121">
    <property type="entry name" value="DUF7704"/>
</dbReference>
<name>A0A507B0Z9_9PEZI</name>
<keyword evidence="1" id="KW-0812">Transmembrane</keyword>
<keyword evidence="4" id="KW-1185">Reference proteome</keyword>
<feature type="transmembrane region" description="Helical" evidence="1">
    <location>
        <begin position="102"/>
        <end position="122"/>
    </location>
</feature>
<dbReference type="EMBL" id="SKBQ01000041">
    <property type="protein sequence ID" value="TPX12384.1"/>
    <property type="molecule type" value="Genomic_DNA"/>
</dbReference>
<evidence type="ECO:0000259" key="2">
    <source>
        <dbReference type="Pfam" id="PF24803"/>
    </source>
</evidence>